<keyword evidence="4" id="KW-0378">Hydrolase</keyword>
<keyword evidence="9" id="KW-1185">Reference proteome</keyword>
<protein>
    <recommendedName>
        <fullName evidence="6">ATP-dependent Clp protease proteolytic subunit</fullName>
    </recommendedName>
</protein>
<dbReference type="GO" id="GO:0006508">
    <property type="term" value="P:proteolysis"/>
    <property type="evidence" value="ECO:0007669"/>
    <property type="project" value="UniProtKB-KW"/>
</dbReference>
<dbReference type="GO" id="GO:0008233">
    <property type="term" value="F:peptidase activity"/>
    <property type="evidence" value="ECO:0007669"/>
    <property type="project" value="UniProtKB-KW"/>
</dbReference>
<dbReference type="CDD" id="cd07016">
    <property type="entry name" value="S14_ClpP_1"/>
    <property type="match status" value="1"/>
</dbReference>
<dbReference type="PANTHER" id="PTHR10381">
    <property type="entry name" value="ATP-DEPENDENT CLP PROTEASE PROTEOLYTIC SUBUNIT"/>
    <property type="match status" value="1"/>
</dbReference>
<dbReference type="InterPro" id="IPR029045">
    <property type="entry name" value="ClpP/crotonase-like_dom_sf"/>
</dbReference>
<evidence type="ECO:0000256" key="7">
    <source>
        <dbReference type="SAM" id="MobiDB-lite"/>
    </source>
</evidence>
<dbReference type="InterPro" id="IPR001907">
    <property type="entry name" value="ClpP"/>
</dbReference>
<evidence type="ECO:0000256" key="3">
    <source>
        <dbReference type="ARBA" id="ARBA00022670"/>
    </source>
</evidence>
<evidence type="ECO:0000313" key="9">
    <source>
        <dbReference type="Proteomes" id="UP000640786"/>
    </source>
</evidence>
<dbReference type="EMBL" id="JACSQO010000020">
    <property type="protein sequence ID" value="MBD7946414.1"/>
    <property type="molecule type" value="Genomic_DNA"/>
</dbReference>
<evidence type="ECO:0000256" key="5">
    <source>
        <dbReference type="ARBA" id="ARBA00022825"/>
    </source>
</evidence>
<gene>
    <name evidence="8" type="ORF">H9650_20160</name>
</gene>
<keyword evidence="3 8" id="KW-0645">Protease</keyword>
<evidence type="ECO:0000256" key="4">
    <source>
        <dbReference type="ARBA" id="ARBA00022801"/>
    </source>
</evidence>
<keyword evidence="2" id="KW-0963">Cytoplasm</keyword>
<dbReference type="Pfam" id="PF00574">
    <property type="entry name" value="CLP_protease"/>
    <property type="match status" value="1"/>
</dbReference>
<accession>A0ABR8RF17</accession>
<dbReference type="Gene3D" id="3.90.226.10">
    <property type="entry name" value="2-enoyl-CoA Hydratase, Chain A, domain 1"/>
    <property type="match status" value="1"/>
</dbReference>
<evidence type="ECO:0000256" key="6">
    <source>
        <dbReference type="RuleBase" id="RU003567"/>
    </source>
</evidence>
<name>A0ABR8RF17_9BACI</name>
<comment type="similarity">
    <text evidence="1 6">Belongs to the peptidase S14 family.</text>
</comment>
<evidence type="ECO:0000256" key="1">
    <source>
        <dbReference type="ARBA" id="ARBA00007039"/>
    </source>
</evidence>
<sequence>MRGINRDDFYKIFKNQSHVEKLKEIPQKFNAVHDEEIKTSEITIYGVIGASWWNESFSANDIDEAIKAAGTNDIIINLNSPGGDAFDGIAIFNRLKRHEGKVTIHVDGWACSAASVIAMAADELIMELGSMFMYHEASNIVWGTKTEMRKEADILEELEEGIIDIYMTKTNLSREEVRANLDAETWISAKKAVEHGFADKAAGGTDEDPVEPINTIENKQQIMNELKNILKPNNQIQEPDPPSSTTSTVEDNGNGSFNLLKKWR</sequence>
<dbReference type="RefSeq" id="WP_191698001.1">
    <property type="nucleotide sequence ID" value="NZ_JACSQO010000020.1"/>
</dbReference>
<reference evidence="8 9" key="1">
    <citation type="submission" date="2020-08" db="EMBL/GenBank/DDBJ databases">
        <title>A Genomic Blueprint of the Chicken Gut Microbiome.</title>
        <authorList>
            <person name="Gilroy R."/>
            <person name="Ravi A."/>
            <person name="Getino M."/>
            <person name="Pursley I."/>
            <person name="Horton D.L."/>
            <person name="Alikhan N.-F."/>
            <person name="Baker D."/>
            <person name="Gharbi K."/>
            <person name="Hall N."/>
            <person name="Watson M."/>
            <person name="Adriaenssens E.M."/>
            <person name="Foster-Nyarko E."/>
            <person name="Jarju S."/>
            <person name="Secka A."/>
            <person name="Antonio M."/>
            <person name="Oren A."/>
            <person name="Chaudhuri R."/>
            <person name="La Ragione R.M."/>
            <person name="Hildebrand F."/>
            <person name="Pallen M.J."/>
        </authorList>
    </citation>
    <scope>NUCLEOTIDE SEQUENCE [LARGE SCALE GENOMIC DNA]</scope>
    <source>
        <strain evidence="8 9">Sa2BUA9</strain>
    </source>
</reference>
<comment type="caution">
    <text evidence="8">The sequence shown here is derived from an EMBL/GenBank/DDBJ whole genome shotgun (WGS) entry which is preliminary data.</text>
</comment>
<keyword evidence="5" id="KW-0720">Serine protease</keyword>
<proteinExistence type="inferred from homology"/>
<dbReference type="PANTHER" id="PTHR10381:SF70">
    <property type="entry name" value="ATP-DEPENDENT CLP PROTEASE PROTEOLYTIC SUBUNIT"/>
    <property type="match status" value="1"/>
</dbReference>
<dbReference type="PRINTS" id="PR00127">
    <property type="entry name" value="CLPPROTEASEP"/>
</dbReference>
<organism evidence="8 9">
    <name type="scientific">Psychrobacillus faecigallinarum</name>
    <dbReference type="NCBI Taxonomy" id="2762235"/>
    <lineage>
        <taxon>Bacteria</taxon>
        <taxon>Bacillati</taxon>
        <taxon>Bacillota</taxon>
        <taxon>Bacilli</taxon>
        <taxon>Bacillales</taxon>
        <taxon>Bacillaceae</taxon>
        <taxon>Psychrobacillus</taxon>
    </lineage>
</organism>
<dbReference type="NCBIfam" id="NF045542">
    <property type="entry name" value="Clp_rel_HeadMat"/>
    <property type="match status" value="1"/>
</dbReference>
<dbReference type="SUPFAM" id="SSF52096">
    <property type="entry name" value="ClpP/crotonase"/>
    <property type="match status" value="1"/>
</dbReference>
<feature type="compositionally biased region" description="Polar residues" evidence="7">
    <location>
        <begin position="232"/>
        <end position="257"/>
    </location>
</feature>
<dbReference type="Proteomes" id="UP000640786">
    <property type="component" value="Unassembled WGS sequence"/>
</dbReference>
<evidence type="ECO:0000313" key="8">
    <source>
        <dbReference type="EMBL" id="MBD7946414.1"/>
    </source>
</evidence>
<feature type="region of interest" description="Disordered" evidence="7">
    <location>
        <begin position="232"/>
        <end position="264"/>
    </location>
</feature>
<dbReference type="InterPro" id="IPR023562">
    <property type="entry name" value="ClpP/TepA"/>
</dbReference>
<evidence type="ECO:0000256" key="2">
    <source>
        <dbReference type="ARBA" id="ARBA00022490"/>
    </source>
</evidence>